<evidence type="ECO:0000313" key="1">
    <source>
        <dbReference type="EMBL" id="OEZ98765.1"/>
    </source>
</evidence>
<dbReference type="InterPro" id="IPR024453">
    <property type="entry name" value="Peptidase_C92"/>
</dbReference>
<organism evidence="1 2">
    <name type="scientific">Duganella phyllosphaerae</name>
    <dbReference type="NCBI Taxonomy" id="762836"/>
    <lineage>
        <taxon>Bacteria</taxon>
        <taxon>Pseudomonadati</taxon>
        <taxon>Pseudomonadota</taxon>
        <taxon>Betaproteobacteria</taxon>
        <taxon>Burkholderiales</taxon>
        <taxon>Oxalobacteraceae</taxon>
        <taxon>Telluria group</taxon>
        <taxon>Duganella</taxon>
    </lineage>
</organism>
<dbReference type="Gene3D" id="3.90.1720.10">
    <property type="entry name" value="endopeptidase domain like (from Nostoc punctiforme)"/>
    <property type="match status" value="1"/>
</dbReference>
<dbReference type="EMBL" id="LROM01000090">
    <property type="protein sequence ID" value="OEZ98765.1"/>
    <property type="molecule type" value="Genomic_DNA"/>
</dbReference>
<dbReference type="PATRIC" id="fig|762836.4.peg.3034"/>
<comment type="caution">
    <text evidence="1">The sequence shown here is derived from an EMBL/GenBank/DDBJ whole genome shotgun (WGS) entry which is preliminary data.</text>
</comment>
<dbReference type="Proteomes" id="UP000175989">
    <property type="component" value="Unassembled WGS sequence"/>
</dbReference>
<keyword evidence="2" id="KW-1185">Reference proteome</keyword>
<gene>
    <name evidence="1" type="ORF">DUPY_29450</name>
</gene>
<accession>A0A1E7WJA8</accession>
<name>A0A1E7WJA8_9BURK</name>
<protein>
    <submittedName>
        <fullName evidence="1">Uncharacterized protein</fullName>
    </submittedName>
</protein>
<reference evidence="2" key="1">
    <citation type="journal article" date="2016" name="Front. Microbiol.">
        <title>Molecular Keys to the Janthinobacterium and Duganella spp. Interaction with the Plant Pathogen Fusarium graminearum.</title>
        <authorList>
            <person name="Haack F.S."/>
            <person name="Poehlein A."/>
            <person name="Kroger C."/>
            <person name="Voigt C.A."/>
            <person name="Piepenbring M."/>
            <person name="Bode H.B."/>
            <person name="Daniel R."/>
            <person name="Schafer W."/>
            <person name="Streit W.R."/>
        </authorList>
    </citation>
    <scope>NUCLEOTIDE SEQUENCE [LARGE SCALE GENOMIC DNA]</scope>
    <source>
        <strain evidence="2">T54</strain>
    </source>
</reference>
<sequence>MARNIAAAEIFSHMASKEKSQKLYDELKSQPDEMLDFMAKFSGIPEHHLSIHRAMVKGEDNPFTDGLKKVDGLFKTGDIILMKGKTENAEKLVRLQRKLYSNTRSSHVAIVHADFICIDAMPGIGVTNRLVHEILSDVEDNWRVIRPRNLDEHARQLITRACVFYLAQPYKILPSTKSAKTYSYCSELARKVYDNTGISTLGIPNNKIIKPSDFDKLADLQSQWVDVTEEIRPAVDFFRTYPELMKVASKLFVDGLKLNRQRFKERTESLKDIRLAAKAGKISREKMLELIKIIKEIENNMNHTFWDVSRPA</sequence>
<evidence type="ECO:0000313" key="2">
    <source>
        <dbReference type="Proteomes" id="UP000175989"/>
    </source>
</evidence>
<dbReference type="InterPro" id="IPR038765">
    <property type="entry name" value="Papain-like_cys_pep_sf"/>
</dbReference>
<dbReference type="Pfam" id="PF05708">
    <property type="entry name" value="Peptidase_C92"/>
    <property type="match status" value="1"/>
</dbReference>
<dbReference type="AlphaFoldDB" id="A0A1E7WJA8"/>
<dbReference type="SUPFAM" id="SSF54001">
    <property type="entry name" value="Cysteine proteinases"/>
    <property type="match status" value="1"/>
</dbReference>
<proteinExistence type="predicted"/>